<evidence type="ECO:0000313" key="4">
    <source>
        <dbReference type="Proteomes" id="UP001370348"/>
    </source>
</evidence>
<dbReference type="Proteomes" id="UP001370348">
    <property type="component" value="Chromosome"/>
</dbReference>
<keyword evidence="4" id="KW-1185">Reference proteome</keyword>
<proteinExistence type="predicted"/>
<feature type="compositionally biased region" description="Gly residues" evidence="1">
    <location>
        <begin position="133"/>
        <end position="146"/>
    </location>
</feature>
<gene>
    <name evidence="3" type="ORF">LZC94_42980</name>
</gene>
<feature type="chain" id="PRO_5046921437" description="Secreted protein" evidence="2">
    <location>
        <begin position="29"/>
        <end position="172"/>
    </location>
</feature>
<keyword evidence="2" id="KW-0732">Signal</keyword>
<evidence type="ECO:0000256" key="1">
    <source>
        <dbReference type="SAM" id="MobiDB-lite"/>
    </source>
</evidence>
<dbReference type="EMBL" id="CP089984">
    <property type="protein sequence ID" value="WXB14577.1"/>
    <property type="molecule type" value="Genomic_DNA"/>
</dbReference>
<dbReference type="PROSITE" id="PS51257">
    <property type="entry name" value="PROKAR_LIPOPROTEIN"/>
    <property type="match status" value="1"/>
</dbReference>
<evidence type="ECO:0008006" key="5">
    <source>
        <dbReference type="Google" id="ProtNLM"/>
    </source>
</evidence>
<name>A0ABZ2LZR6_9BACT</name>
<accession>A0ABZ2LZR6</accession>
<feature type="region of interest" description="Disordered" evidence="1">
    <location>
        <begin position="120"/>
        <end position="172"/>
    </location>
</feature>
<evidence type="ECO:0000313" key="3">
    <source>
        <dbReference type="EMBL" id="WXB14577.1"/>
    </source>
</evidence>
<evidence type="ECO:0000256" key="2">
    <source>
        <dbReference type="SAM" id="SignalP"/>
    </source>
</evidence>
<feature type="signal peptide" evidence="2">
    <location>
        <begin position="1"/>
        <end position="28"/>
    </location>
</feature>
<reference evidence="3 4" key="1">
    <citation type="submission" date="2021-12" db="EMBL/GenBank/DDBJ databases">
        <title>Discovery of the Pendulisporaceae a myxobacterial family with distinct sporulation behavior and unique specialized metabolism.</title>
        <authorList>
            <person name="Garcia R."/>
            <person name="Popoff A."/>
            <person name="Bader C.D."/>
            <person name="Loehr J."/>
            <person name="Walesch S."/>
            <person name="Walt C."/>
            <person name="Boldt J."/>
            <person name="Bunk B."/>
            <person name="Haeckl F.J.F.P.J."/>
            <person name="Gunesch A.P."/>
            <person name="Birkelbach J."/>
            <person name="Nuebel U."/>
            <person name="Pietschmann T."/>
            <person name="Bach T."/>
            <person name="Mueller R."/>
        </authorList>
    </citation>
    <scope>NUCLEOTIDE SEQUENCE [LARGE SCALE GENOMIC DNA]</scope>
    <source>
        <strain evidence="3 4">MSr11954</strain>
    </source>
</reference>
<feature type="compositionally biased region" description="Low complexity" evidence="1">
    <location>
        <begin position="147"/>
        <end position="172"/>
    </location>
</feature>
<organism evidence="3 4">
    <name type="scientific">Pendulispora albinea</name>
    <dbReference type="NCBI Taxonomy" id="2741071"/>
    <lineage>
        <taxon>Bacteria</taxon>
        <taxon>Pseudomonadati</taxon>
        <taxon>Myxococcota</taxon>
        <taxon>Myxococcia</taxon>
        <taxon>Myxococcales</taxon>
        <taxon>Sorangiineae</taxon>
        <taxon>Pendulisporaceae</taxon>
        <taxon>Pendulispora</taxon>
    </lineage>
</organism>
<protein>
    <recommendedName>
        <fullName evidence="5">Secreted protein</fullName>
    </recommendedName>
</protein>
<sequence length="172" mass="17410">MNHRPRARRAHLALLTLPLAVVALVVTAASCDDGSHPYNAQQFDRQRRCLGPAVSLDVVTGSDPGAGCAVKCLVPRSASGKADTPLYVSTQCPPYPALFDTSGTQPGCDEAIAAMERGDHCLADGGSSHPGPTDGGGNPRPDGGGQAQDAAGDSASDATLQDASLDADASDT</sequence>
<dbReference type="RefSeq" id="WP_394824200.1">
    <property type="nucleotide sequence ID" value="NZ_CP089984.1"/>
</dbReference>